<evidence type="ECO:0000256" key="5">
    <source>
        <dbReference type="ARBA" id="ARBA00022737"/>
    </source>
</evidence>
<dbReference type="PROSITE" id="PS50920">
    <property type="entry name" value="SOLCAR"/>
    <property type="match status" value="2"/>
</dbReference>
<dbReference type="GO" id="GO:0016020">
    <property type="term" value="C:membrane"/>
    <property type="evidence" value="ECO:0007669"/>
    <property type="project" value="UniProtKB-SubCell"/>
</dbReference>
<gene>
    <name evidence="10" type="ORF">GSOID_T00026989001</name>
</gene>
<evidence type="ECO:0000256" key="1">
    <source>
        <dbReference type="ARBA" id="ARBA00004141"/>
    </source>
</evidence>
<keyword evidence="7 8" id="KW-0472">Membrane</keyword>
<evidence type="ECO:0000313" key="10">
    <source>
        <dbReference type="EMBL" id="CBY35185.1"/>
    </source>
</evidence>
<comment type="subcellular location">
    <subcellularLocation>
        <location evidence="1">Membrane</location>
        <topology evidence="1">Multi-pass membrane protein</topology>
    </subcellularLocation>
</comment>
<dbReference type="EMBL" id="FN654595">
    <property type="protein sequence ID" value="CBY35185.1"/>
    <property type="molecule type" value="Genomic_DNA"/>
</dbReference>
<comment type="similarity">
    <text evidence="2 9">Belongs to the mitochondrial carrier (TC 2.A.29) family.</text>
</comment>
<evidence type="ECO:0000256" key="3">
    <source>
        <dbReference type="ARBA" id="ARBA00022448"/>
    </source>
</evidence>
<proteinExistence type="inferred from homology"/>
<dbReference type="SUPFAM" id="SSF103506">
    <property type="entry name" value="Mitochondrial carrier"/>
    <property type="match status" value="1"/>
</dbReference>
<reference evidence="10" key="1">
    <citation type="journal article" date="2010" name="Science">
        <title>Plasticity of animal genome architecture unmasked by rapid evolution of a pelagic tunicate.</title>
        <authorList>
            <person name="Denoeud F."/>
            <person name="Henriet S."/>
            <person name="Mungpakdee S."/>
            <person name="Aury J.M."/>
            <person name="Da Silva C."/>
            <person name="Brinkmann H."/>
            <person name="Mikhaleva J."/>
            <person name="Olsen L.C."/>
            <person name="Jubin C."/>
            <person name="Canestro C."/>
            <person name="Bouquet J.M."/>
            <person name="Danks G."/>
            <person name="Poulain J."/>
            <person name="Campsteijn C."/>
            <person name="Adamski M."/>
            <person name="Cross I."/>
            <person name="Yadetie F."/>
            <person name="Muffato M."/>
            <person name="Louis A."/>
            <person name="Butcher S."/>
            <person name="Tsagkogeorga G."/>
            <person name="Konrad A."/>
            <person name="Singh S."/>
            <person name="Jensen M.F."/>
            <person name="Cong E.H."/>
            <person name="Eikeseth-Otteraa H."/>
            <person name="Noel B."/>
            <person name="Anthouard V."/>
            <person name="Porcel B.M."/>
            <person name="Kachouri-Lafond R."/>
            <person name="Nishino A."/>
            <person name="Ugolini M."/>
            <person name="Chourrout P."/>
            <person name="Nishida H."/>
            <person name="Aasland R."/>
            <person name="Huzurbazar S."/>
            <person name="Westhof E."/>
            <person name="Delsuc F."/>
            <person name="Lehrach H."/>
            <person name="Reinhardt R."/>
            <person name="Weissenbach J."/>
            <person name="Roy S.W."/>
            <person name="Artiguenave F."/>
            <person name="Postlethwait J.H."/>
            <person name="Manak J.R."/>
            <person name="Thompson E.M."/>
            <person name="Jaillon O."/>
            <person name="Du Pasquier L."/>
            <person name="Boudinot P."/>
            <person name="Liberles D.A."/>
            <person name="Volff J.N."/>
            <person name="Philippe H."/>
            <person name="Lenhard B."/>
            <person name="Roest Crollius H."/>
            <person name="Wincker P."/>
            <person name="Chourrout D."/>
        </authorList>
    </citation>
    <scope>NUCLEOTIDE SEQUENCE [LARGE SCALE GENOMIC DNA]</scope>
</reference>
<evidence type="ECO:0000256" key="9">
    <source>
        <dbReference type="RuleBase" id="RU000488"/>
    </source>
</evidence>
<evidence type="ECO:0000256" key="4">
    <source>
        <dbReference type="ARBA" id="ARBA00022692"/>
    </source>
</evidence>
<dbReference type="InterPro" id="IPR050391">
    <property type="entry name" value="Mito_Metabolite_Transporter"/>
</dbReference>
<dbReference type="AlphaFoldDB" id="E4YI74"/>
<evidence type="ECO:0000256" key="2">
    <source>
        <dbReference type="ARBA" id="ARBA00006375"/>
    </source>
</evidence>
<dbReference type="Gene3D" id="1.50.40.10">
    <property type="entry name" value="Mitochondrial carrier domain"/>
    <property type="match status" value="1"/>
</dbReference>
<dbReference type="PANTHER" id="PTHR45618">
    <property type="entry name" value="MITOCHONDRIAL DICARBOXYLATE CARRIER-RELATED"/>
    <property type="match status" value="1"/>
</dbReference>
<feature type="repeat" description="Solcar" evidence="8">
    <location>
        <begin position="7"/>
        <end position="88"/>
    </location>
</feature>
<dbReference type="InterPro" id="IPR023395">
    <property type="entry name" value="MCP_dom_sf"/>
</dbReference>
<accession>E4YI74</accession>
<dbReference type="InterPro" id="IPR018108">
    <property type="entry name" value="MCP_transmembrane"/>
</dbReference>
<name>E4YI74_OIKDI</name>
<keyword evidence="3 9" id="KW-0813">Transport</keyword>
<dbReference type="Pfam" id="PF00153">
    <property type="entry name" value="Mito_carr"/>
    <property type="match status" value="2"/>
</dbReference>
<keyword evidence="5" id="KW-0677">Repeat</keyword>
<evidence type="ECO:0000256" key="8">
    <source>
        <dbReference type="PROSITE-ProRule" id="PRU00282"/>
    </source>
</evidence>
<organism evidence="10">
    <name type="scientific">Oikopleura dioica</name>
    <name type="common">Tunicate</name>
    <dbReference type="NCBI Taxonomy" id="34765"/>
    <lineage>
        <taxon>Eukaryota</taxon>
        <taxon>Metazoa</taxon>
        <taxon>Chordata</taxon>
        <taxon>Tunicata</taxon>
        <taxon>Appendicularia</taxon>
        <taxon>Copelata</taxon>
        <taxon>Oikopleuridae</taxon>
        <taxon>Oikopleura</taxon>
    </lineage>
</organism>
<keyword evidence="4 8" id="KW-0812">Transmembrane</keyword>
<protein>
    <submittedName>
        <fullName evidence="10">Uncharacterized protein</fullName>
    </submittedName>
</protein>
<keyword evidence="6" id="KW-1133">Transmembrane helix</keyword>
<feature type="repeat" description="Solcar" evidence="8">
    <location>
        <begin position="100"/>
        <end position="180"/>
    </location>
</feature>
<evidence type="ECO:0000256" key="7">
    <source>
        <dbReference type="ARBA" id="ARBA00023136"/>
    </source>
</evidence>
<dbReference type="Proteomes" id="UP000011014">
    <property type="component" value="Unassembled WGS sequence"/>
</dbReference>
<sequence>MNQEQVLNIGLAGVSCATAGLCVHPFETAMVFQQLSKTGEVRAFPVVMKNIVLTEGFTGWYRGITASLARELIYSSLRLGLYEPFRELFESRVNKESDIQRIASRMAAGATAAGLAATIAHPTDLFKVRAQGYQGKPPPLYKLIKQVGGTPIKWGNYYEGIGTSVVRAMRKGLFNEIKNIILIFLNAFNNS</sequence>
<evidence type="ECO:0000256" key="6">
    <source>
        <dbReference type="ARBA" id="ARBA00022989"/>
    </source>
</evidence>